<reference evidence="3" key="4">
    <citation type="journal article" date="2023" name="Microbiol. Resour. Announc.">
        <title>Complete Genome Sequence of Vulcanisaeta souniana Strain IC-059, a Hyperthermophilic Archaeon Isolated from Hot Spring Water in Japan.</title>
        <authorList>
            <person name="Kato S."/>
            <person name="Itoh T."/>
            <person name="Wu L."/>
            <person name="Ma J."/>
            <person name="Ohkuma M."/>
        </authorList>
    </citation>
    <scope>NUCLEOTIDE SEQUENCE</scope>
    <source>
        <strain evidence="3">JCM 11219</strain>
    </source>
</reference>
<organism evidence="4 5">
    <name type="scientific">Vulcanisaeta souniana JCM 11219</name>
    <dbReference type="NCBI Taxonomy" id="1293586"/>
    <lineage>
        <taxon>Archaea</taxon>
        <taxon>Thermoproteota</taxon>
        <taxon>Thermoprotei</taxon>
        <taxon>Thermoproteales</taxon>
        <taxon>Thermoproteaceae</taxon>
        <taxon>Vulcanisaeta</taxon>
    </lineage>
</organism>
<dbReference type="EMBL" id="BMNM01000005">
    <property type="protein sequence ID" value="GGI78914.1"/>
    <property type="molecule type" value="Genomic_DNA"/>
</dbReference>
<keyword evidence="1" id="KW-0285">Flavoprotein</keyword>
<reference evidence="4" key="2">
    <citation type="submission" date="2020-09" db="EMBL/GenBank/DDBJ databases">
        <authorList>
            <person name="Sun Q."/>
            <person name="Ohkuma M."/>
        </authorList>
    </citation>
    <scope>NUCLEOTIDE SEQUENCE</scope>
    <source>
        <strain evidence="4">JCM 11219</strain>
    </source>
</reference>
<evidence type="ECO:0000313" key="4">
    <source>
        <dbReference type="EMBL" id="GGI78914.1"/>
    </source>
</evidence>
<evidence type="ECO:0000256" key="1">
    <source>
        <dbReference type="ARBA" id="ARBA00022630"/>
    </source>
</evidence>
<dbReference type="RefSeq" id="WP_188603355.1">
    <property type="nucleotide sequence ID" value="NZ_AP026830.1"/>
</dbReference>
<dbReference type="InterPro" id="IPR036250">
    <property type="entry name" value="AcylCo_DH-like_C"/>
</dbReference>
<dbReference type="OrthoDB" id="275197at2157"/>
<sequence>MIIGIKDYLNEELKLILNNLNELFNKVWSTAKLRSYSEGDTSVLDELWKALVDFGLFEFFRDAKPRDAAILMEEASSRLPPGIVITTIIGAVATGNELGNEKYEGKLKISISSTANMAPEAHRADVIVIGDNLIWKDDASVKPLNSFDNSMRWCQVNFRRSTKVSVNRDLVALLLSAAIVGTGKPPLELSVDYAKKRIAFGRSIGAFQAVKHKLVNMALNIELARSLYLRAADDLKLAPMALDYASRIIPNTIRDSIQVHGGIGFTDELDLHLYLRRSVTLSKVYGFNMDELWESYDRSRAREV</sequence>
<dbReference type="SUPFAM" id="SSF47203">
    <property type="entry name" value="Acyl-CoA dehydrogenase C-terminal domain-like"/>
    <property type="match status" value="1"/>
</dbReference>
<protein>
    <submittedName>
        <fullName evidence="4">Acyl-CoA dehydrogenase</fullName>
    </submittedName>
</protein>
<reference evidence="6" key="3">
    <citation type="submission" date="2022-09" db="EMBL/GenBank/DDBJ databases">
        <title>Complete genome sequence of Vulcanisaeta souniana.</title>
        <authorList>
            <person name="Kato S."/>
            <person name="Itoh T."/>
            <person name="Ohkuma M."/>
        </authorList>
    </citation>
    <scope>NUCLEOTIDE SEQUENCE [LARGE SCALE GENOMIC DNA]</scope>
    <source>
        <strain evidence="6">JCM 11219</strain>
    </source>
</reference>
<evidence type="ECO:0000313" key="5">
    <source>
        <dbReference type="Proteomes" id="UP000657075"/>
    </source>
</evidence>
<name>A0A830E3N7_9CREN</name>
<evidence type="ECO:0000259" key="2">
    <source>
        <dbReference type="Pfam" id="PF00441"/>
    </source>
</evidence>
<dbReference type="Pfam" id="PF00441">
    <property type="entry name" value="Acyl-CoA_dh_1"/>
    <property type="match status" value="1"/>
</dbReference>
<proteinExistence type="predicted"/>
<dbReference type="PANTHER" id="PTHR43884:SF12">
    <property type="entry name" value="ISOVALERYL-COA DEHYDROGENASE, MITOCHONDRIAL-RELATED"/>
    <property type="match status" value="1"/>
</dbReference>
<dbReference type="Gene3D" id="1.20.140.10">
    <property type="entry name" value="Butyryl-CoA Dehydrogenase, subunit A, domain 3"/>
    <property type="match status" value="1"/>
</dbReference>
<dbReference type="GO" id="GO:0003995">
    <property type="term" value="F:acyl-CoA dehydrogenase activity"/>
    <property type="evidence" value="ECO:0007669"/>
    <property type="project" value="TreeGrafter"/>
</dbReference>
<dbReference type="Proteomes" id="UP000657075">
    <property type="component" value="Unassembled WGS sequence"/>
</dbReference>
<accession>A0A830E3N7</accession>
<evidence type="ECO:0000313" key="6">
    <source>
        <dbReference type="Proteomes" id="UP001060771"/>
    </source>
</evidence>
<dbReference type="Proteomes" id="UP001060771">
    <property type="component" value="Chromosome"/>
</dbReference>
<feature type="domain" description="Acyl-CoA dehydrogenase/oxidase C-terminal" evidence="2">
    <location>
        <begin position="174"/>
        <end position="278"/>
    </location>
</feature>
<evidence type="ECO:0000313" key="3">
    <source>
        <dbReference type="EMBL" id="BDR93276.1"/>
    </source>
</evidence>
<reference evidence="4" key="1">
    <citation type="journal article" date="2014" name="Int. J. Syst. Evol. Microbiol.">
        <title>Complete genome sequence of Corynebacterium casei LMG S-19264T (=DSM 44701T), isolated from a smear-ripened cheese.</title>
        <authorList>
            <consortium name="US DOE Joint Genome Institute (JGI-PGF)"/>
            <person name="Walter F."/>
            <person name="Albersmeier A."/>
            <person name="Kalinowski J."/>
            <person name="Ruckert C."/>
        </authorList>
    </citation>
    <scope>NUCLEOTIDE SEQUENCE</scope>
    <source>
        <strain evidence="4">JCM 11219</strain>
    </source>
</reference>
<dbReference type="GeneID" id="76207911"/>
<keyword evidence="6" id="KW-1185">Reference proteome</keyword>
<gene>
    <name evidence="4" type="ORF">GCM10007112_14760</name>
    <name evidence="3" type="ORF">Vsou_23690</name>
</gene>
<dbReference type="PANTHER" id="PTHR43884">
    <property type="entry name" value="ACYL-COA DEHYDROGENASE"/>
    <property type="match status" value="1"/>
</dbReference>
<dbReference type="InterPro" id="IPR009075">
    <property type="entry name" value="AcylCo_DH/oxidase_C"/>
</dbReference>
<dbReference type="AlphaFoldDB" id="A0A830E3N7"/>
<dbReference type="EMBL" id="AP026830">
    <property type="protein sequence ID" value="BDR93276.1"/>
    <property type="molecule type" value="Genomic_DNA"/>
</dbReference>